<gene>
    <name evidence="1" type="ORF">RRG08_058067</name>
</gene>
<protein>
    <submittedName>
        <fullName evidence="1">Uncharacterized protein</fullName>
    </submittedName>
</protein>
<evidence type="ECO:0000313" key="2">
    <source>
        <dbReference type="Proteomes" id="UP001283361"/>
    </source>
</evidence>
<dbReference type="Proteomes" id="UP001283361">
    <property type="component" value="Unassembled WGS sequence"/>
</dbReference>
<dbReference type="AlphaFoldDB" id="A0AAE1DWV3"/>
<organism evidence="1 2">
    <name type="scientific">Elysia crispata</name>
    <name type="common">lettuce slug</name>
    <dbReference type="NCBI Taxonomy" id="231223"/>
    <lineage>
        <taxon>Eukaryota</taxon>
        <taxon>Metazoa</taxon>
        <taxon>Spiralia</taxon>
        <taxon>Lophotrochozoa</taxon>
        <taxon>Mollusca</taxon>
        <taxon>Gastropoda</taxon>
        <taxon>Heterobranchia</taxon>
        <taxon>Euthyneura</taxon>
        <taxon>Panpulmonata</taxon>
        <taxon>Sacoglossa</taxon>
        <taxon>Placobranchoidea</taxon>
        <taxon>Plakobranchidae</taxon>
        <taxon>Elysia</taxon>
    </lineage>
</organism>
<dbReference type="EMBL" id="JAWDGP010002242">
    <property type="protein sequence ID" value="KAK3784468.1"/>
    <property type="molecule type" value="Genomic_DNA"/>
</dbReference>
<sequence length="115" mass="13010">MGFGSSGDYTSLKLRTTAGLWSGEQDIPSVIRPFLLMSTSLRVYPEPSQVERVKDVPAHLDPDMTDDDVARIFWPKHSAPVRPKENQLWRMVKLTGIQHTEALYQRPYGPNASNL</sequence>
<accession>A0AAE1DWV3</accession>
<reference evidence="1" key="1">
    <citation type="journal article" date="2023" name="G3 (Bethesda)">
        <title>A reference genome for the long-term kleptoplast-retaining sea slug Elysia crispata morphotype clarki.</title>
        <authorList>
            <person name="Eastman K.E."/>
            <person name="Pendleton A.L."/>
            <person name="Shaikh M.A."/>
            <person name="Suttiyut T."/>
            <person name="Ogas R."/>
            <person name="Tomko P."/>
            <person name="Gavelis G."/>
            <person name="Widhalm J.R."/>
            <person name="Wisecaver J.H."/>
        </authorList>
    </citation>
    <scope>NUCLEOTIDE SEQUENCE</scope>
    <source>
        <strain evidence="1">ECLA1</strain>
    </source>
</reference>
<comment type="caution">
    <text evidence="1">The sequence shown here is derived from an EMBL/GenBank/DDBJ whole genome shotgun (WGS) entry which is preliminary data.</text>
</comment>
<evidence type="ECO:0000313" key="1">
    <source>
        <dbReference type="EMBL" id="KAK3784468.1"/>
    </source>
</evidence>
<proteinExistence type="predicted"/>
<name>A0AAE1DWV3_9GAST</name>
<keyword evidence="2" id="KW-1185">Reference proteome</keyword>